<evidence type="ECO:0000256" key="2">
    <source>
        <dbReference type="SAM" id="SignalP"/>
    </source>
</evidence>
<dbReference type="RefSeq" id="XP_018590716.1">
    <property type="nucleotide sequence ID" value="XM_018735200.2"/>
</dbReference>
<evidence type="ECO:0000313" key="4">
    <source>
        <dbReference type="Ensembl" id="ENSSFOP00015030353.1"/>
    </source>
</evidence>
<keyword evidence="1" id="KW-0472">Membrane</keyword>
<keyword evidence="5" id="KW-1185">Reference proteome</keyword>
<feature type="transmembrane region" description="Helical" evidence="1">
    <location>
        <begin position="194"/>
        <end position="213"/>
    </location>
</feature>
<reference evidence="4" key="3">
    <citation type="submission" date="2025-09" db="UniProtKB">
        <authorList>
            <consortium name="Ensembl"/>
        </authorList>
    </citation>
    <scope>IDENTIFICATION</scope>
</reference>
<reference evidence="4" key="2">
    <citation type="submission" date="2025-08" db="UniProtKB">
        <authorList>
            <consortium name="Ensembl"/>
        </authorList>
    </citation>
    <scope>IDENTIFICATION</scope>
</reference>
<dbReference type="CTD" id="51374"/>
<dbReference type="InterPro" id="IPR000742">
    <property type="entry name" value="EGF"/>
</dbReference>
<reference evidence="4 5" key="1">
    <citation type="submission" date="2019-04" db="EMBL/GenBank/DDBJ databases">
        <authorList>
            <consortium name="Wellcome Sanger Institute Data Sharing"/>
        </authorList>
    </citation>
    <scope>NUCLEOTIDE SEQUENCE [LARGE SCALE GENOMIC DNA]</scope>
</reference>
<dbReference type="PANTHER" id="PTHR15926">
    <property type="entry name" value="ALL-TRANS RETINOIC ACID-INDUCED DIFFERENTIATION FACTOR"/>
    <property type="match status" value="1"/>
</dbReference>
<gene>
    <name evidence="4" type="primary">atraid</name>
</gene>
<sequence>MFTFVTLCITSLLFGSSYQQMEFQVCHLCVGSLQNGTAVGYFCASLSGRVEGRCCWRQQGERASIVGLDLSNCSLRHIEDLQEASTAVMIDLSSNPVINISDSVFQGFIELHYLRLPSTLQCPGGNASWEKVTSDGVVCLCEEQKDACHQDGNMSWNCPENSLCAPDGPGFTQCSCTGEYHGYKCLREGQFPTGLVFGILGSSTFLASALLWYTQRRKAKFT</sequence>
<dbReference type="AlphaFoldDB" id="A0A8C9V6Q2"/>
<dbReference type="Ensembl" id="ENSSFOT00015030700.2">
    <property type="protein sequence ID" value="ENSSFOP00015030353.1"/>
    <property type="gene ID" value="ENSSFOG00015019483.2"/>
</dbReference>
<dbReference type="Proteomes" id="UP000694397">
    <property type="component" value="Chromosome 1"/>
</dbReference>
<proteinExistence type="predicted"/>
<feature type="chain" id="PRO_5034772729" evidence="2">
    <location>
        <begin position="20"/>
        <end position="222"/>
    </location>
</feature>
<name>A0A8C9V6Q2_SCLFO</name>
<accession>A0A8C9V6Q2</accession>
<dbReference type="GeneID" id="108924074"/>
<evidence type="ECO:0000313" key="5">
    <source>
        <dbReference type="Proteomes" id="UP000694397"/>
    </source>
</evidence>
<dbReference type="PANTHER" id="PTHR15926:SF1">
    <property type="entry name" value="ALL-TRANS RETINOIC ACID-INDUCED DIFFERENTIATION FACTOR"/>
    <property type="match status" value="1"/>
</dbReference>
<dbReference type="GO" id="GO:0045669">
    <property type="term" value="P:positive regulation of osteoblast differentiation"/>
    <property type="evidence" value="ECO:0007669"/>
    <property type="project" value="TreeGrafter"/>
</dbReference>
<dbReference type="OrthoDB" id="9989713at2759"/>
<keyword evidence="1" id="KW-0812">Transmembrane</keyword>
<keyword evidence="1" id="KW-1133">Transmembrane helix</keyword>
<feature type="domain" description="EGF-like" evidence="3">
    <location>
        <begin position="174"/>
        <end position="185"/>
    </location>
</feature>
<feature type="signal peptide" evidence="2">
    <location>
        <begin position="1"/>
        <end position="19"/>
    </location>
</feature>
<evidence type="ECO:0000256" key="1">
    <source>
        <dbReference type="SAM" id="Phobius"/>
    </source>
</evidence>
<dbReference type="SUPFAM" id="SSF52058">
    <property type="entry name" value="L domain-like"/>
    <property type="match status" value="1"/>
</dbReference>
<keyword evidence="2" id="KW-0732">Signal</keyword>
<organism evidence="4 5">
    <name type="scientific">Scleropages formosus</name>
    <name type="common">Asian bonytongue</name>
    <name type="synonym">Osteoglossum formosum</name>
    <dbReference type="NCBI Taxonomy" id="113540"/>
    <lineage>
        <taxon>Eukaryota</taxon>
        <taxon>Metazoa</taxon>
        <taxon>Chordata</taxon>
        <taxon>Craniata</taxon>
        <taxon>Vertebrata</taxon>
        <taxon>Euteleostomi</taxon>
        <taxon>Actinopterygii</taxon>
        <taxon>Neopterygii</taxon>
        <taxon>Teleostei</taxon>
        <taxon>Osteoglossocephala</taxon>
        <taxon>Osteoglossomorpha</taxon>
        <taxon>Osteoglossiformes</taxon>
        <taxon>Osteoglossidae</taxon>
        <taxon>Scleropages</taxon>
    </lineage>
</organism>
<dbReference type="KEGG" id="sfm:108924074"/>
<dbReference type="PROSITE" id="PS00022">
    <property type="entry name" value="EGF_1"/>
    <property type="match status" value="1"/>
</dbReference>
<dbReference type="GeneTree" id="ENSGT00390000017252"/>
<protein>
    <submittedName>
        <fullName evidence="4">All-trans retinoic acid-induced differentiation factor</fullName>
    </submittedName>
</protein>
<evidence type="ECO:0000259" key="3">
    <source>
        <dbReference type="PROSITE" id="PS00022"/>
    </source>
</evidence>
<dbReference type="InterPro" id="IPR042350">
    <property type="entry name" value="ATRAID"/>
</dbReference>